<proteinExistence type="predicted"/>
<dbReference type="InterPro" id="IPR032719">
    <property type="entry name" value="WbsX"/>
</dbReference>
<accession>A0A3B0FNP6</accession>
<gene>
    <name evidence="1" type="ORF">D7Z96_15620</name>
</gene>
<evidence type="ECO:0000313" key="2">
    <source>
        <dbReference type="Proteomes" id="UP000273159"/>
    </source>
</evidence>
<comment type="caution">
    <text evidence="1">The sequence shown here is derived from an EMBL/GenBank/DDBJ whole genome shotgun (WGS) entry which is preliminary data.</text>
</comment>
<sequence length="394" mass="45123">MSTTPSIGSSLTIAFYLPQFHQIPENDEWWGAGFTEWTNVRKATPQFDGHDHPRRAEFLGHYDLRTVEVMHRQAELAKLHDVDAFCFYFYWFDGRRLLERPVDNYVQSGPAFPFCLSWANENWTRRWDGKEHEVLMGQNYSDSTAEEIFEDFLPYLRDERYLRIDGALVLVIHRIDHIPNASELMSSWRRLAKAHGLGDLHIIAAETRFGIEPEWYGVDAIAEFPPVGSNTLASAQLLPVKGLRPDFAGRIMSYQRMAKRFMRRRPPAFTRYRGVAPGWDNTARRGNKSTIYVGHNPQSYREWLSHAREAENDREGTGLVFINAWNEWAEGAYLEPDTSWGTAFLEATRRNAPSLAASPKLQVGAPSWAWLRSLCLAGMGSMVALLRGAGRPRT</sequence>
<dbReference type="Gene3D" id="3.20.20.80">
    <property type="entry name" value="Glycosidases"/>
    <property type="match status" value="1"/>
</dbReference>
<name>A0A3B0FNP6_PSEPS</name>
<dbReference type="GO" id="GO:0016787">
    <property type="term" value="F:hydrolase activity"/>
    <property type="evidence" value="ECO:0007669"/>
    <property type="project" value="UniProtKB-KW"/>
</dbReference>
<dbReference type="Pfam" id="PF14307">
    <property type="entry name" value="Glyco_tran_WbsX"/>
    <property type="match status" value="1"/>
</dbReference>
<reference evidence="1 2" key="1">
    <citation type="submission" date="2018-10" db="EMBL/GenBank/DDBJ databases">
        <title>Genome-guide identification and characterization of bacteria that degrade polycyclic aromatic hydrocarbons and resist hexavalent chromium simultaneously.</title>
        <authorList>
            <person name="Feng H."/>
        </authorList>
    </citation>
    <scope>NUCLEOTIDE SEQUENCE [LARGE SCALE GENOMIC DNA]</scope>
    <source>
        <strain evidence="1 2">J015</strain>
    </source>
</reference>
<dbReference type="EMBL" id="RBNH01000016">
    <property type="protein sequence ID" value="RKO21520.1"/>
    <property type="molecule type" value="Genomic_DNA"/>
</dbReference>
<evidence type="ECO:0000313" key="1">
    <source>
        <dbReference type="EMBL" id="RKO21520.1"/>
    </source>
</evidence>
<dbReference type="Proteomes" id="UP000273159">
    <property type="component" value="Unassembled WGS sequence"/>
</dbReference>
<reference evidence="2" key="2">
    <citation type="submission" date="2018-10" db="EMBL/GenBank/DDBJ databases">
        <authorList>
            <person name="Wang Y."/>
            <person name="Wang J."/>
            <person name="Yang X."/>
            <person name="Wang Z."/>
            <person name="Huang Y."/>
        </authorList>
    </citation>
    <scope>NUCLEOTIDE SEQUENCE [LARGE SCALE GENOMIC DNA]</scope>
    <source>
        <strain evidence="2">J015</strain>
    </source>
</reference>
<organism evidence="1 2">
    <name type="scientific">Pseudarthrobacter phenanthrenivorans</name>
    <name type="common">Arthrobacter phenanthrenivorans</name>
    <dbReference type="NCBI Taxonomy" id="361575"/>
    <lineage>
        <taxon>Bacteria</taxon>
        <taxon>Bacillati</taxon>
        <taxon>Actinomycetota</taxon>
        <taxon>Actinomycetes</taxon>
        <taxon>Micrococcales</taxon>
        <taxon>Micrococcaceae</taxon>
        <taxon>Pseudarthrobacter</taxon>
    </lineage>
</organism>
<dbReference type="CDD" id="cd11579">
    <property type="entry name" value="Glyco_tran_WbsX"/>
    <property type="match status" value="1"/>
</dbReference>
<dbReference type="PANTHER" id="PTHR41244:SF1">
    <property type="entry name" value="GLYCOSYLTRANSFERASE"/>
    <property type="match status" value="1"/>
</dbReference>
<protein>
    <submittedName>
        <fullName evidence="1">Glycosyl hydrolase</fullName>
    </submittedName>
</protein>
<dbReference type="AlphaFoldDB" id="A0A3B0FNP6"/>
<dbReference type="PANTHER" id="PTHR41244">
    <property type="entry name" value="RHAMNAN SYNTHESIS F"/>
    <property type="match status" value="1"/>
</dbReference>
<keyword evidence="1" id="KW-0378">Hydrolase</keyword>